<dbReference type="OrthoDB" id="9803163at2"/>
<feature type="transmembrane region" description="Helical" evidence="1">
    <location>
        <begin position="113"/>
        <end position="133"/>
    </location>
</feature>
<keyword evidence="1" id="KW-0472">Membrane</keyword>
<dbReference type="AlphaFoldDB" id="A0A3E0H1R2"/>
<organism evidence="2 3">
    <name type="scientific">Kutzneria buriramensis</name>
    <dbReference type="NCBI Taxonomy" id="1045776"/>
    <lineage>
        <taxon>Bacteria</taxon>
        <taxon>Bacillati</taxon>
        <taxon>Actinomycetota</taxon>
        <taxon>Actinomycetes</taxon>
        <taxon>Pseudonocardiales</taxon>
        <taxon>Pseudonocardiaceae</taxon>
        <taxon>Kutzneria</taxon>
    </lineage>
</organism>
<feature type="transmembrane region" description="Helical" evidence="1">
    <location>
        <begin position="51"/>
        <end position="71"/>
    </location>
</feature>
<reference evidence="2 3" key="1">
    <citation type="submission" date="2018-08" db="EMBL/GenBank/DDBJ databases">
        <title>Genomic Encyclopedia of Archaeal and Bacterial Type Strains, Phase II (KMG-II): from individual species to whole genera.</title>
        <authorList>
            <person name="Goeker M."/>
        </authorList>
    </citation>
    <scope>NUCLEOTIDE SEQUENCE [LARGE SCALE GENOMIC DNA]</scope>
    <source>
        <strain evidence="2 3">DSM 45791</strain>
    </source>
</reference>
<evidence type="ECO:0000256" key="1">
    <source>
        <dbReference type="SAM" id="Phobius"/>
    </source>
</evidence>
<evidence type="ECO:0000313" key="3">
    <source>
        <dbReference type="Proteomes" id="UP000256269"/>
    </source>
</evidence>
<dbReference type="Proteomes" id="UP000256269">
    <property type="component" value="Unassembled WGS sequence"/>
</dbReference>
<feature type="transmembrane region" description="Helical" evidence="1">
    <location>
        <begin position="20"/>
        <end position="39"/>
    </location>
</feature>
<feature type="transmembrane region" description="Helical" evidence="1">
    <location>
        <begin position="153"/>
        <end position="174"/>
    </location>
</feature>
<evidence type="ECO:0008006" key="4">
    <source>
        <dbReference type="Google" id="ProtNLM"/>
    </source>
</evidence>
<protein>
    <recommendedName>
        <fullName evidence="4">DUF998 domain-containing protein</fullName>
    </recommendedName>
</protein>
<accession>A0A3E0H1R2</accession>
<keyword evidence="3" id="KW-1185">Reference proteome</keyword>
<name>A0A3E0H1R2_9PSEU</name>
<comment type="caution">
    <text evidence="2">The sequence shown here is derived from an EMBL/GenBank/DDBJ whole genome shotgun (WGS) entry which is preliminary data.</text>
</comment>
<keyword evidence="1" id="KW-0812">Transmembrane</keyword>
<proteinExistence type="predicted"/>
<feature type="transmembrane region" description="Helical" evidence="1">
    <location>
        <begin position="83"/>
        <end position="101"/>
    </location>
</feature>
<sequence>MSARSPEDTLVHSYLYLRRAIGVIGTALPAVLIIGKLIVDGGGLQDSISSYFWTDMRGVFVGSMCAVGAFLLSYRGYDVIDDIAGNVAGVAAIGVGLFPTAPDHPSSTAQVIGVLHLVFAAIFFLTIAFFAIVLFRRTSEMGPTERKLQRNRLYLTCGIVIIACLLAIAAVHQFFDAALAPVHPELWLESIAVMSFGVAWLTKGEAILGDVFPTPAVVSTEA</sequence>
<gene>
    <name evidence="2" type="ORF">BCF44_11682</name>
</gene>
<dbReference type="RefSeq" id="WP_116179519.1">
    <property type="nucleotide sequence ID" value="NZ_CP144375.1"/>
</dbReference>
<evidence type="ECO:0000313" key="2">
    <source>
        <dbReference type="EMBL" id="REH36213.1"/>
    </source>
</evidence>
<keyword evidence="1" id="KW-1133">Transmembrane helix</keyword>
<dbReference type="EMBL" id="QUNO01000016">
    <property type="protein sequence ID" value="REH36213.1"/>
    <property type="molecule type" value="Genomic_DNA"/>
</dbReference>